<sequence>MSTTEQEIIGEISRASAGATQFNQYMTANVTVTGTAVGPGVTIYVKSDNSLYPIAFSSGPPSDNTSGLQLTSTSSSGALPLSQINVTPDNVYFQTASSGSGGNQWSFVLQCYLAGESGLSSFEMSTNADSTVAVSISLNSGIPQTLGRGWTTFKWQPK</sequence>
<gene>
    <name evidence="1" type="ORF">B1992_00170</name>
</gene>
<proteinExistence type="predicted"/>
<dbReference type="RefSeq" id="WP_162309448.1">
    <property type="nucleotide sequence ID" value="NZ_JACHGU010000003.1"/>
</dbReference>
<keyword evidence="2" id="KW-1185">Reference proteome</keyword>
<dbReference type="EMBL" id="MWIP01000001">
    <property type="protein sequence ID" value="KAF1687901.1"/>
    <property type="molecule type" value="Genomic_DNA"/>
</dbReference>
<comment type="caution">
    <text evidence="1">The sequence shown here is derived from an EMBL/GenBank/DDBJ whole genome shotgun (WGS) entry which is preliminary data.</text>
</comment>
<reference evidence="1 2" key="1">
    <citation type="submission" date="2017-10" db="EMBL/GenBank/DDBJ databases">
        <title>Whole genome sequencing of Pseudoxanthomonas broegbernensis DSM 12573(T).</title>
        <authorList>
            <person name="Kumar S."/>
            <person name="Bansal K."/>
            <person name="Kaur A."/>
            <person name="Patil P."/>
            <person name="Sharma S."/>
            <person name="Patil P.B."/>
        </authorList>
    </citation>
    <scope>NUCLEOTIDE SEQUENCE [LARGE SCALE GENOMIC DNA]</scope>
    <source>
        <strain evidence="1 2">DSM 12573</strain>
    </source>
</reference>
<name>A0A7V8GPX4_9GAMM</name>
<organism evidence="1 2">
    <name type="scientific">Pseudoxanthomonas broegbernensis</name>
    <dbReference type="NCBI Taxonomy" id="83619"/>
    <lineage>
        <taxon>Bacteria</taxon>
        <taxon>Pseudomonadati</taxon>
        <taxon>Pseudomonadota</taxon>
        <taxon>Gammaproteobacteria</taxon>
        <taxon>Lysobacterales</taxon>
        <taxon>Lysobacteraceae</taxon>
        <taxon>Pseudoxanthomonas</taxon>
    </lineage>
</organism>
<evidence type="ECO:0000313" key="2">
    <source>
        <dbReference type="Proteomes" id="UP000462066"/>
    </source>
</evidence>
<dbReference type="Proteomes" id="UP000462066">
    <property type="component" value="Unassembled WGS sequence"/>
</dbReference>
<accession>A0A7V8GPX4</accession>
<dbReference type="AlphaFoldDB" id="A0A7V8GPX4"/>
<evidence type="ECO:0000313" key="1">
    <source>
        <dbReference type="EMBL" id="KAF1687901.1"/>
    </source>
</evidence>
<protein>
    <submittedName>
        <fullName evidence="1">Uncharacterized protein</fullName>
    </submittedName>
</protein>